<reference evidence="2" key="1">
    <citation type="submission" date="2014-05" db="EMBL/GenBank/DDBJ databases">
        <authorList>
            <person name="Chronopoulou M."/>
        </authorList>
    </citation>
    <scope>NUCLEOTIDE SEQUENCE</scope>
    <source>
        <tissue evidence="2">Whole organism</tissue>
    </source>
</reference>
<name>A0A0K2THV9_LEPSM</name>
<evidence type="ECO:0000256" key="1">
    <source>
        <dbReference type="SAM" id="MobiDB-lite"/>
    </source>
</evidence>
<dbReference type="EMBL" id="HACA01008272">
    <property type="protein sequence ID" value="CDW25633.1"/>
    <property type="molecule type" value="Transcribed_RNA"/>
</dbReference>
<accession>A0A0K2THV9</accession>
<feature type="region of interest" description="Disordered" evidence="1">
    <location>
        <begin position="37"/>
        <end position="59"/>
    </location>
</feature>
<evidence type="ECO:0000313" key="2">
    <source>
        <dbReference type="EMBL" id="CDW25633.1"/>
    </source>
</evidence>
<protein>
    <submittedName>
        <fullName evidence="2">Uncharacterized protein</fullName>
    </submittedName>
</protein>
<organism evidence="2">
    <name type="scientific">Lepeophtheirus salmonis</name>
    <name type="common">Salmon louse</name>
    <name type="synonym">Caligus salmonis</name>
    <dbReference type="NCBI Taxonomy" id="72036"/>
    <lineage>
        <taxon>Eukaryota</taxon>
        <taxon>Metazoa</taxon>
        <taxon>Ecdysozoa</taxon>
        <taxon>Arthropoda</taxon>
        <taxon>Crustacea</taxon>
        <taxon>Multicrustacea</taxon>
        <taxon>Hexanauplia</taxon>
        <taxon>Copepoda</taxon>
        <taxon>Siphonostomatoida</taxon>
        <taxon>Caligidae</taxon>
        <taxon>Lepeophtheirus</taxon>
    </lineage>
</organism>
<proteinExistence type="predicted"/>
<sequence length="71" mass="7837">MSVLEEFGLFFKAEFRGLTNLRVSWLLLESVCGTPRPSTARRHCKSSSSKSQSAHRWPPKTILCGGALGSQ</sequence>
<dbReference type="AlphaFoldDB" id="A0A0K2THV9"/>